<evidence type="ECO:0000313" key="2">
    <source>
        <dbReference type="EMBL" id="RFM32791.1"/>
    </source>
</evidence>
<keyword evidence="1" id="KW-0732">Signal</keyword>
<evidence type="ECO:0000256" key="1">
    <source>
        <dbReference type="SAM" id="SignalP"/>
    </source>
</evidence>
<dbReference type="AlphaFoldDB" id="A0A3E1NXY8"/>
<dbReference type="SUPFAM" id="SSF50939">
    <property type="entry name" value="Sialidases"/>
    <property type="match status" value="1"/>
</dbReference>
<dbReference type="RefSeq" id="WP_116855981.1">
    <property type="nucleotide sequence ID" value="NZ_QTJV01000009.1"/>
</dbReference>
<evidence type="ECO:0008006" key="4">
    <source>
        <dbReference type="Google" id="ProtNLM"/>
    </source>
</evidence>
<keyword evidence="3" id="KW-1185">Reference proteome</keyword>
<dbReference type="SUPFAM" id="SSF75005">
    <property type="entry name" value="Arabinanase/levansucrase/invertase"/>
    <property type="match status" value="1"/>
</dbReference>
<dbReference type="PROSITE" id="PS51257">
    <property type="entry name" value="PROKAR_LIPOPROTEIN"/>
    <property type="match status" value="1"/>
</dbReference>
<protein>
    <recommendedName>
        <fullName evidence="4">Exo-alpha-sialidase</fullName>
    </recommendedName>
</protein>
<evidence type="ECO:0000313" key="3">
    <source>
        <dbReference type="Proteomes" id="UP000261174"/>
    </source>
</evidence>
<feature type="signal peptide" evidence="1">
    <location>
        <begin position="1"/>
        <end position="17"/>
    </location>
</feature>
<feature type="chain" id="PRO_5017751954" description="Exo-alpha-sialidase" evidence="1">
    <location>
        <begin position="18"/>
        <end position="343"/>
    </location>
</feature>
<comment type="caution">
    <text evidence="2">The sequence shown here is derived from an EMBL/GenBank/DDBJ whole genome shotgun (WGS) entry which is preliminary data.</text>
</comment>
<dbReference type="InterPro" id="IPR036278">
    <property type="entry name" value="Sialidase_sf"/>
</dbReference>
<dbReference type="Gene3D" id="2.115.10.20">
    <property type="entry name" value="Glycosyl hydrolase domain, family 43"/>
    <property type="match status" value="1"/>
</dbReference>
<dbReference type="InterPro" id="IPR023296">
    <property type="entry name" value="Glyco_hydro_beta-prop_sf"/>
</dbReference>
<proteinExistence type="predicted"/>
<reference evidence="2 3" key="1">
    <citation type="submission" date="2018-08" db="EMBL/GenBank/DDBJ databases">
        <title>Chitinophaga sp. K20C18050901, a novel bacterium isolated from forest soil.</title>
        <authorList>
            <person name="Wang C."/>
        </authorList>
    </citation>
    <scope>NUCLEOTIDE SEQUENCE [LARGE SCALE GENOMIC DNA]</scope>
    <source>
        <strain evidence="2 3">K20C18050901</strain>
    </source>
</reference>
<dbReference type="Proteomes" id="UP000261174">
    <property type="component" value="Unassembled WGS sequence"/>
</dbReference>
<sequence length="343" mass="36659">MNRSTILLLLYAAFALASCQKKEIEKPGINSLIASSNAGPITAFYRYFYKGTGNSTDAKKIFSGNSVNGSNWTFSALNNPGGGANGSPAATVFNGNIYVFHRSALSNYVYYTRSADLGGSWATDAMLGNYAATSGDLSACTYGGKMFLAYPGNDFHLGNNTTTIHYSYSSDGSNWTEVNLPYTSYGDPYIFTFHSVICILYTSTLSPAPAFTILTSADGINWTKGSQLNFGYFRYAAATPINSVNLGSPPSAVIVGMDPDGQLKTTTSSDLVNWTTPVKITTRSGQLAYTSRRPAISGSCGVVIYKAKTNSNIIYALPGGYGYLEWANAVGTTDESPFMVETP</sequence>
<name>A0A3E1NXY8_9BACT</name>
<dbReference type="OrthoDB" id="211220at2"/>
<organism evidence="2 3">
    <name type="scientific">Chitinophaga silvisoli</name>
    <dbReference type="NCBI Taxonomy" id="2291814"/>
    <lineage>
        <taxon>Bacteria</taxon>
        <taxon>Pseudomonadati</taxon>
        <taxon>Bacteroidota</taxon>
        <taxon>Chitinophagia</taxon>
        <taxon>Chitinophagales</taxon>
        <taxon>Chitinophagaceae</taxon>
        <taxon>Chitinophaga</taxon>
    </lineage>
</organism>
<gene>
    <name evidence="2" type="ORF">DXN04_24300</name>
</gene>
<accession>A0A3E1NXY8</accession>
<dbReference type="EMBL" id="QTJV01000009">
    <property type="protein sequence ID" value="RFM32791.1"/>
    <property type="molecule type" value="Genomic_DNA"/>
</dbReference>